<name>A0A1B9NTW9_ALILO</name>
<dbReference type="Proteomes" id="UP000093523">
    <property type="component" value="Unassembled WGS sequence"/>
</dbReference>
<dbReference type="Pfam" id="PF03958">
    <property type="entry name" value="Secretin_N"/>
    <property type="match status" value="1"/>
</dbReference>
<feature type="domain" description="Type II/III secretion system secretin-like" evidence="7">
    <location>
        <begin position="246"/>
        <end position="403"/>
    </location>
</feature>
<dbReference type="RefSeq" id="WP_065612208.1">
    <property type="nucleotide sequence ID" value="NZ_CAWMPN010000031.1"/>
</dbReference>
<dbReference type="OrthoDB" id="9775455at2"/>
<keyword evidence="2 6" id="KW-0732">Signal</keyword>
<dbReference type="Gene3D" id="3.30.1370.120">
    <property type="match status" value="1"/>
</dbReference>
<comment type="similarity">
    <text evidence="4">Belongs to the bacterial secretin family.</text>
</comment>
<dbReference type="PRINTS" id="PR01032">
    <property type="entry name" value="PHAGEIV"/>
</dbReference>
<evidence type="ECO:0000256" key="3">
    <source>
        <dbReference type="ARBA" id="ARBA00023136"/>
    </source>
</evidence>
<dbReference type="GO" id="GO:0015627">
    <property type="term" value="C:type II protein secretion system complex"/>
    <property type="evidence" value="ECO:0007669"/>
    <property type="project" value="TreeGrafter"/>
</dbReference>
<dbReference type="EMBL" id="MAJU01000031">
    <property type="protein sequence ID" value="OCH17127.1"/>
    <property type="molecule type" value="Genomic_DNA"/>
</dbReference>
<evidence type="ECO:0000259" key="8">
    <source>
        <dbReference type="Pfam" id="PF03958"/>
    </source>
</evidence>
<dbReference type="InterPro" id="IPR050810">
    <property type="entry name" value="Bact_Secretion_Sys_Channel"/>
</dbReference>
<dbReference type="InterPro" id="IPR004846">
    <property type="entry name" value="T2SS/T3SS_dom"/>
</dbReference>
<evidence type="ECO:0000256" key="2">
    <source>
        <dbReference type="ARBA" id="ARBA00022729"/>
    </source>
</evidence>
<dbReference type="PANTHER" id="PTHR30332">
    <property type="entry name" value="PROBABLE GENERAL SECRETION PATHWAY PROTEIN D"/>
    <property type="match status" value="1"/>
</dbReference>
<feature type="signal peptide" evidence="6">
    <location>
        <begin position="1"/>
        <end position="18"/>
    </location>
</feature>
<dbReference type="Gene3D" id="3.55.50.30">
    <property type="match status" value="1"/>
</dbReference>
<evidence type="ECO:0000256" key="6">
    <source>
        <dbReference type="SAM" id="SignalP"/>
    </source>
</evidence>
<accession>A0A1B9NTW9</accession>
<dbReference type="InterPro" id="IPR038591">
    <property type="entry name" value="NolW-like_sf"/>
</dbReference>
<feature type="domain" description="NolW-like" evidence="8">
    <location>
        <begin position="114"/>
        <end position="183"/>
    </location>
</feature>
<dbReference type="STRING" id="688.A6E04_19945"/>
<dbReference type="InterPro" id="IPR001775">
    <property type="entry name" value="GspD/PilQ"/>
</dbReference>
<keyword evidence="3" id="KW-0472">Membrane</keyword>
<dbReference type="GO" id="GO:0009279">
    <property type="term" value="C:cell outer membrane"/>
    <property type="evidence" value="ECO:0007669"/>
    <property type="project" value="UniProtKB-SubCell"/>
</dbReference>
<dbReference type="InterPro" id="IPR005644">
    <property type="entry name" value="NolW-like"/>
</dbReference>
<proteinExistence type="inferred from homology"/>
<evidence type="ECO:0000313" key="10">
    <source>
        <dbReference type="Proteomes" id="UP000093523"/>
    </source>
</evidence>
<comment type="caution">
    <text evidence="9">The sequence shown here is derived from an EMBL/GenBank/DDBJ whole genome shotgun (WGS) entry which is preliminary data.</text>
</comment>
<dbReference type="PRINTS" id="PR00811">
    <property type="entry name" value="BCTERIALGSPD"/>
</dbReference>
<dbReference type="AlphaFoldDB" id="A0A1B9NTW9"/>
<organism evidence="9 10">
    <name type="scientific">Aliivibrio logei</name>
    <name type="common">Vibrio logei</name>
    <dbReference type="NCBI Taxonomy" id="688"/>
    <lineage>
        <taxon>Bacteria</taxon>
        <taxon>Pseudomonadati</taxon>
        <taxon>Pseudomonadota</taxon>
        <taxon>Gammaproteobacteria</taxon>
        <taxon>Vibrionales</taxon>
        <taxon>Vibrionaceae</taxon>
        <taxon>Aliivibrio</taxon>
    </lineage>
</organism>
<sequence length="404" mass="43980">MKAFIALSLLTLSFFSTASTPVQNFETVNSPISDFVRWFSIESGQTIVLGNGVNALVSVNAVGLTREELAPFFSAVLTAHGYELKKQNDFYTVVVDAEKLELLEPTTAKLYRLLHVRNNTVTQLIQSTLNGSLAQTNTESKQPVNNSSVDILPTTNAIIVTGTKKQIDILDALIQAIDKPQRQVFIESVISETEINDAQEIGIDMSYLTSSGFQLVSSPLGAFDALTDSHAIYKGGNFSALVKAVYQSQNTKLLSRPNMLILDRERGYITVGQNVPFLTSTETTDGGNVTQQIERKDVGVSLTVTPHIVGEHIILNINQESSSVSNSAIASDIITNTRTLQTSVKIKDGQTIALGGLISNEEKKSVSGVPLLMDIPWLGELFKSTSTDEVQKELKIIMKITVIN</sequence>
<gene>
    <name evidence="9" type="ORF">A6E04_19945</name>
</gene>
<reference evidence="9 10" key="1">
    <citation type="submission" date="2016-06" db="EMBL/GenBank/DDBJ databases">
        <authorList>
            <person name="Kjaerup R.B."/>
            <person name="Dalgaard T.S."/>
            <person name="Juul-Madsen H.R."/>
        </authorList>
    </citation>
    <scope>NUCLEOTIDE SEQUENCE [LARGE SCALE GENOMIC DNA]</scope>
    <source>
        <strain evidence="9 10">1S159</strain>
    </source>
</reference>
<dbReference type="PANTHER" id="PTHR30332:SF24">
    <property type="entry name" value="SECRETIN GSPD-RELATED"/>
    <property type="match status" value="1"/>
</dbReference>
<evidence type="ECO:0000259" key="7">
    <source>
        <dbReference type="Pfam" id="PF00263"/>
    </source>
</evidence>
<protein>
    <submittedName>
        <fullName evidence="9">Type II secretory pathway protein</fullName>
    </submittedName>
</protein>
<dbReference type="GO" id="GO:0009306">
    <property type="term" value="P:protein secretion"/>
    <property type="evidence" value="ECO:0007669"/>
    <property type="project" value="InterPro"/>
</dbReference>
<evidence type="ECO:0000313" key="9">
    <source>
        <dbReference type="EMBL" id="OCH17127.1"/>
    </source>
</evidence>
<feature type="chain" id="PRO_5008632136" evidence="6">
    <location>
        <begin position="19"/>
        <end position="404"/>
    </location>
</feature>
<evidence type="ECO:0000256" key="5">
    <source>
        <dbReference type="RuleBase" id="RU004004"/>
    </source>
</evidence>
<comment type="subcellular location">
    <subcellularLocation>
        <location evidence="5">Cell outer membrane</location>
    </subcellularLocation>
    <subcellularLocation>
        <location evidence="1">Membrane</location>
    </subcellularLocation>
</comment>
<dbReference type="Pfam" id="PF00263">
    <property type="entry name" value="Secretin"/>
    <property type="match status" value="1"/>
</dbReference>
<evidence type="ECO:0000256" key="1">
    <source>
        <dbReference type="ARBA" id="ARBA00004370"/>
    </source>
</evidence>
<evidence type="ECO:0000256" key="4">
    <source>
        <dbReference type="RuleBase" id="RU004003"/>
    </source>
</evidence>
<keyword evidence="5" id="KW-0813">Transport</keyword>